<dbReference type="InterPro" id="IPR009078">
    <property type="entry name" value="Ferritin-like_SF"/>
</dbReference>
<dbReference type="EMBL" id="BNJQ01000003">
    <property type="protein sequence ID" value="GHP02651.1"/>
    <property type="molecule type" value="Genomic_DNA"/>
</dbReference>
<dbReference type="AlphaFoldDB" id="A0A830HAN1"/>
<feature type="region of interest" description="Disordered" evidence="2">
    <location>
        <begin position="76"/>
        <end position="104"/>
    </location>
</feature>
<feature type="compositionally biased region" description="Low complexity" evidence="2">
    <location>
        <begin position="80"/>
        <end position="92"/>
    </location>
</feature>
<dbReference type="InterPro" id="IPR033909">
    <property type="entry name" value="RNR_small"/>
</dbReference>
<evidence type="ECO:0000256" key="3">
    <source>
        <dbReference type="SAM" id="Phobius"/>
    </source>
</evidence>
<gene>
    <name evidence="4" type="ORF">PPROV_000140700</name>
</gene>
<feature type="transmembrane region" description="Helical" evidence="3">
    <location>
        <begin position="267"/>
        <end position="288"/>
    </location>
</feature>
<dbReference type="InterPro" id="IPR000358">
    <property type="entry name" value="RNR_small_fam"/>
</dbReference>
<dbReference type="PROSITE" id="PS00368">
    <property type="entry name" value="RIBORED_SMALL"/>
    <property type="match status" value="1"/>
</dbReference>
<keyword evidence="3" id="KW-0472">Membrane</keyword>
<dbReference type="GO" id="GO:0016491">
    <property type="term" value="F:oxidoreductase activity"/>
    <property type="evidence" value="ECO:0007669"/>
    <property type="project" value="InterPro"/>
</dbReference>
<keyword evidence="3" id="KW-1133">Transmembrane helix</keyword>
<protein>
    <submittedName>
        <fullName evidence="4">Ribonucleoside-diphosphate reductase small chain A</fullName>
    </submittedName>
</protein>
<dbReference type="PANTHER" id="PTHR23409">
    <property type="entry name" value="RIBONUCLEOSIDE-DIPHOSPHATE REDUCTASE SMALL CHAIN"/>
    <property type="match status" value="1"/>
</dbReference>
<dbReference type="Proteomes" id="UP000660262">
    <property type="component" value="Unassembled WGS sequence"/>
</dbReference>
<sequence length="440" mass="48998">MAAASLVSSPAGAHLSRMLDADLAALEAHAIIAPSSLLASSSKKNKNHENNNHDTLGVVVESGSDDGDFTGITSEACLESSSRQTRSLRSSSAPSDLERHSSKITTNTNEVHDALLTANPQRHTFFPITHRAVYEFYKKAMASFWTVEEVDLSADLRDYRVLTADEKHFIKTVLAFFAASDGIVTENLAARFLDEVQLPEARAFYGFQIAMENVHGEMYSLLIETYIDDGDEKRRLLNGVTHIPAIKRKAEWAQRHIASSASFAERLVAFACVEGIFFSGAFCSIFWLKKRHMMPGLTFSNELISRDEGLHTDFACHLYTDVLHETNRLQTSEVLAVVTEAVEVEKHFVMESLPVALIGMNCVLMGEYIEFVADRLLVSLGLERHYNVSNPFDFMEQISLQGKANFFERRVGEYARANVASSDLLAAGRDSFVFTTEEDF</sequence>
<proteinExistence type="inferred from homology"/>
<dbReference type="GO" id="GO:0009263">
    <property type="term" value="P:deoxyribonucleotide biosynthetic process"/>
    <property type="evidence" value="ECO:0007669"/>
    <property type="project" value="InterPro"/>
</dbReference>
<evidence type="ECO:0000256" key="2">
    <source>
        <dbReference type="SAM" id="MobiDB-lite"/>
    </source>
</evidence>
<keyword evidence="5" id="KW-1185">Reference proteome</keyword>
<dbReference type="CDD" id="cd01049">
    <property type="entry name" value="RNRR2"/>
    <property type="match status" value="1"/>
</dbReference>
<dbReference type="InterPro" id="IPR030475">
    <property type="entry name" value="RNR_small_AS"/>
</dbReference>
<dbReference type="OrthoDB" id="10248373at2759"/>
<evidence type="ECO:0000256" key="1">
    <source>
        <dbReference type="ARBA" id="ARBA00009303"/>
    </source>
</evidence>
<dbReference type="InterPro" id="IPR012348">
    <property type="entry name" value="RNR-like"/>
</dbReference>
<dbReference type="Pfam" id="PF00268">
    <property type="entry name" value="Ribonuc_red_sm"/>
    <property type="match status" value="1"/>
</dbReference>
<dbReference type="SUPFAM" id="SSF47240">
    <property type="entry name" value="Ferritin-like"/>
    <property type="match status" value="1"/>
</dbReference>
<organism evidence="4 5">
    <name type="scientific">Pycnococcus provasolii</name>
    <dbReference type="NCBI Taxonomy" id="41880"/>
    <lineage>
        <taxon>Eukaryota</taxon>
        <taxon>Viridiplantae</taxon>
        <taxon>Chlorophyta</taxon>
        <taxon>Pseudoscourfieldiophyceae</taxon>
        <taxon>Pseudoscourfieldiales</taxon>
        <taxon>Pycnococcaceae</taxon>
        <taxon>Pycnococcus</taxon>
    </lineage>
</organism>
<accession>A0A830HAN1</accession>
<name>A0A830HAN1_9CHLO</name>
<dbReference type="PANTHER" id="PTHR23409:SF18">
    <property type="entry name" value="RIBONUCLEOSIDE-DIPHOSPHATE REDUCTASE SUBUNIT M2"/>
    <property type="match status" value="1"/>
</dbReference>
<reference evidence="4" key="1">
    <citation type="submission" date="2020-10" db="EMBL/GenBank/DDBJ databases">
        <title>Unveiling of a novel bifunctional photoreceptor, Dualchrome1, isolated from a cosmopolitan green alga.</title>
        <authorList>
            <person name="Suzuki S."/>
            <person name="Kawachi M."/>
        </authorList>
    </citation>
    <scope>NUCLEOTIDE SEQUENCE</scope>
    <source>
        <strain evidence="4">NIES 2893</strain>
    </source>
</reference>
<feature type="region of interest" description="Disordered" evidence="2">
    <location>
        <begin position="41"/>
        <end position="60"/>
    </location>
</feature>
<keyword evidence="3" id="KW-0812">Transmembrane</keyword>
<evidence type="ECO:0000313" key="5">
    <source>
        <dbReference type="Proteomes" id="UP000660262"/>
    </source>
</evidence>
<dbReference type="Gene3D" id="1.10.620.20">
    <property type="entry name" value="Ribonucleotide Reductase, subunit A"/>
    <property type="match status" value="1"/>
</dbReference>
<comment type="similarity">
    <text evidence="1">Belongs to the ribonucleoside diphosphate reductase small chain family.</text>
</comment>
<evidence type="ECO:0000313" key="4">
    <source>
        <dbReference type="EMBL" id="GHP02651.1"/>
    </source>
</evidence>
<comment type="caution">
    <text evidence="4">The sequence shown here is derived from an EMBL/GenBank/DDBJ whole genome shotgun (WGS) entry which is preliminary data.</text>
</comment>